<comment type="subcellular location">
    <subcellularLocation>
        <location evidence="1">Endoplasmic reticulum membrane</location>
        <topology evidence="1">Multi-pass membrane protein</topology>
    </subcellularLocation>
</comment>
<comment type="caution">
    <text evidence="21">The sequence shown here is derived from an EMBL/GenBank/DDBJ whole genome shotgun (WGS) entry which is preliminary data.</text>
</comment>
<gene>
    <name evidence="21" type="ORF">QE152_g31082</name>
</gene>
<keyword evidence="7 19" id="KW-0812">Transmembrane</keyword>
<dbReference type="Pfam" id="PF02815">
    <property type="entry name" value="MIR"/>
    <property type="match status" value="1"/>
</dbReference>
<evidence type="ECO:0000256" key="19">
    <source>
        <dbReference type="SAM" id="Phobius"/>
    </source>
</evidence>
<dbReference type="Gene3D" id="2.80.10.50">
    <property type="match status" value="1"/>
</dbReference>
<comment type="function">
    <text evidence="14">Rt/POMT1 and tw/POMT2 function as a protein O-mannosyltransferase in association with each other to generate and maintain normal muscle development.</text>
</comment>
<dbReference type="InterPro" id="IPR027005">
    <property type="entry name" value="PMT-like"/>
</dbReference>
<keyword evidence="22" id="KW-1185">Reference proteome</keyword>
<dbReference type="Proteomes" id="UP001458880">
    <property type="component" value="Unassembled WGS sequence"/>
</dbReference>
<evidence type="ECO:0000259" key="20">
    <source>
        <dbReference type="PROSITE" id="PS50919"/>
    </source>
</evidence>
<evidence type="ECO:0000256" key="15">
    <source>
        <dbReference type="ARBA" id="ARBA00061810"/>
    </source>
</evidence>
<dbReference type="Pfam" id="PF16192">
    <property type="entry name" value="PMT_4TMC"/>
    <property type="match status" value="1"/>
</dbReference>
<dbReference type="InterPro" id="IPR036300">
    <property type="entry name" value="MIR_dom_sf"/>
</dbReference>
<evidence type="ECO:0000256" key="10">
    <source>
        <dbReference type="ARBA" id="ARBA00022989"/>
    </source>
</evidence>
<evidence type="ECO:0000256" key="12">
    <source>
        <dbReference type="ARBA" id="ARBA00045085"/>
    </source>
</evidence>
<evidence type="ECO:0000256" key="18">
    <source>
        <dbReference type="SAM" id="MobiDB-lite"/>
    </source>
</evidence>
<dbReference type="InterPro" id="IPR032421">
    <property type="entry name" value="PMT_4TMC"/>
</dbReference>
<evidence type="ECO:0000256" key="7">
    <source>
        <dbReference type="ARBA" id="ARBA00022692"/>
    </source>
</evidence>
<proteinExistence type="inferred from homology"/>
<feature type="transmembrane region" description="Helical" evidence="19">
    <location>
        <begin position="187"/>
        <end position="205"/>
    </location>
</feature>
<comment type="similarity">
    <text evidence="3">Belongs to the glycosyltransferase 39 family.</text>
</comment>
<comment type="catalytic activity">
    <reaction evidence="12">
        <text>a di-trans,poly-cis-dolichyl beta-D-mannosyl phosphate + L-threonyl-[protein] = 3-O-(alpha-D-mannosyl)-L-threonyl-[protein] + a di-trans,poly-cis-dolichyl phosphate + H(+)</text>
        <dbReference type="Rhea" id="RHEA:53396"/>
        <dbReference type="Rhea" id="RHEA-COMP:11060"/>
        <dbReference type="Rhea" id="RHEA-COMP:13547"/>
        <dbReference type="Rhea" id="RHEA-COMP:19498"/>
        <dbReference type="Rhea" id="RHEA-COMP:19501"/>
        <dbReference type="ChEBI" id="CHEBI:15378"/>
        <dbReference type="ChEBI" id="CHEBI:30013"/>
        <dbReference type="ChEBI" id="CHEBI:57683"/>
        <dbReference type="ChEBI" id="CHEBI:58211"/>
        <dbReference type="ChEBI" id="CHEBI:137323"/>
        <dbReference type="EC" id="2.4.1.109"/>
    </reaction>
</comment>
<sequence>MENLRLRKGNNSCIKQQKFNSKYVQSEELKEKENHNNGIDNKTNEKGEAKNQKNCNYNLYQQKSNITSIKISFEIDLVLLLLFVCALLTRIYKLEEPKNIVFDELHYGKYVSLYMKNTFFFDSHPPLGKQLITGVAYLTGYDAKFKFDKIGSPYSNSVPLYAMRLVPACFGSLIIPTTYQLMLELGLSQWMSVLAGVLLLFDNAILTQSRFILMESMLLFFMLFGLLCILRFRKYKENPYSFYWWFWLIVGSISLTCTLCIKYVGFYSCCLGLAIIARDYWKQLSLPNLSDRSLFVRFLAQSVVLVSVPLMVYLSIFYVHLNLLYKAGPHDSIMTSAFQASLEGGLASITKGQPLLVAHGSQITLRHTHGRTCWLHSHAHVYPVRYPDKRGSSHQQQVTCYSFKDVNNWWIVKRPQKNDLVVEQPVDAIKHGDIVQLVHGITSRALNSHDVAAPMSPQCQEVSCYIDYNVSMPAQNLWRVDIINRDQNGDTWHTIQSLVRLIHVDTNQALKFSGRQLPDWGFHQHEVVADRIINQDDTIWNVEEHRYTKSEDQKERERDLITAEMIPTTMTKLSFWDKFFELQYKMMFSGTESVQNHMYSSEPLEWPLMSRGIAYWISSSSNAQIHLLGNIVIWYSATYCLFIYIILLIFYLLRRRRDCYDIDEGTWQKYQVAVLSYGTIPLTTQDIVNLRWKDTWDFIIHKN</sequence>
<comment type="pathway">
    <text evidence="2">Protein modification; protein glycosylation.</text>
</comment>
<dbReference type="FunFam" id="2.80.10.50:FF:000012">
    <property type="entry name" value="Protein O-mannosyl-transferase 1"/>
    <property type="match status" value="1"/>
</dbReference>
<evidence type="ECO:0000256" key="5">
    <source>
        <dbReference type="ARBA" id="ARBA00022676"/>
    </source>
</evidence>
<accession>A0AAW1JCW3</accession>
<dbReference type="AlphaFoldDB" id="A0AAW1JCW3"/>
<dbReference type="InterPro" id="IPR016093">
    <property type="entry name" value="MIR_motif"/>
</dbReference>
<dbReference type="PANTHER" id="PTHR10050">
    <property type="entry name" value="DOLICHYL-PHOSPHATE-MANNOSE--PROTEIN MANNOSYLTRANSFERASE"/>
    <property type="match status" value="1"/>
</dbReference>
<dbReference type="PROSITE" id="PS50919">
    <property type="entry name" value="MIR"/>
    <property type="match status" value="3"/>
</dbReference>
<evidence type="ECO:0000313" key="22">
    <source>
        <dbReference type="Proteomes" id="UP001458880"/>
    </source>
</evidence>
<reference evidence="21 22" key="1">
    <citation type="journal article" date="2024" name="BMC Genomics">
        <title>De novo assembly and annotation of Popillia japonica's genome with initial clues to its potential as an invasive pest.</title>
        <authorList>
            <person name="Cucini C."/>
            <person name="Boschi S."/>
            <person name="Funari R."/>
            <person name="Cardaioli E."/>
            <person name="Iannotti N."/>
            <person name="Marturano G."/>
            <person name="Paoli F."/>
            <person name="Bruttini M."/>
            <person name="Carapelli A."/>
            <person name="Frati F."/>
            <person name="Nardi F."/>
        </authorList>
    </citation>
    <scope>NUCLEOTIDE SEQUENCE [LARGE SCALE GENOMIC DNA]</scope>
    <source>
        <strain evidence="21">DMR45628</strain>
    </source>
</reference>
<keyword evidence="9" id="KW-0256">Endoplasmic reticulum</keyword>
<comment type="subunit">
    <text evidence="15">Interacts with tw/POMT2.</text>
</comment>
<keyword evidence="8" id="KW-0677">Repeat</keyword>
<evidence type="ECO:0000256" key="9">
    <source>
        <dbReference type="ARBA" id="ARBA00022824"/>
    </source>
</evidence>
<evidence type="ECO:0000256" key="13">
    <source>
        <dbReference type="ARBA" id="ARBA00045102"/>
    </source>
</evidence>
<evidence type="ECO:0000256" key="6">
    <source>
        <dbReference type="ARBA" id="ARBA00022679"/>
    </source>
</evidence>
<evidence type="ECO:0000256" key="16">
    <source>
        <dbReference type="ARBA" id="ARBA00073145"/>
    </source>
</evidence>
<dbReference type="SMART" id="SM00472">
    <property type="entry name" value="MIR"/>
    <property type="match status" value="3"/>
</dbReference>
<dbReference type="InterPro" id="IPR003342">
    <property type="entry name" value="ArnT-like_N"/>
</dbReference>
<keyword evidence="5" id="KW-0328">Glycosyltransferase</keyword>
<name>A0AAW1JCW3_POPJA</name>
<evidence type="ECO:0000256" key="3">
    <source>
        <dbReference type="ARBA" id="ARBA00007222"/>
    </source>
</evidence>
<feature type="transmembrane region" description="Helical" evidence="19">
    <location>
        <begin position="244"/>
        <end position="277"/>
    </location>
</feature>
<evidence type="ECO:0000256" key="8">
    <source>
        <dbReference type="ARBA" id="ARBA00022737"/>
    </source>
</evidence>
<keyword evidence="11 19" id="KW-0472">Membrane</keyword>
<dbReference type="GO" id="GO:0004169">
    <property type="term" value="F:dolichyl-phosphate-mannose-protein mannosyltransferase activity"/>
    <property type="evidence" value="ECO:0007669"/>
    <property type="project" value="UniProtKB-EC"/>
</dbReference>
<dbReference type="EMBL" id="JASPKY010000432">
    <property type="protein sequence ID" value="KAK9700709.1"/>
    <property type="molecule type" value="Genomic_DNA"/>
</dbReference>
<feature type="domain" description="MIR" evidence="20">
    <location>
        <begin position="354"/>
        <end position="415"/>
    </location>
</feature>
<dbReference type="GO" id="GO:0005789">
    <property type="term" value="C:endoplasmic reticulum membrane"/>
    <property type="evidence" value="ECO:0007669"/>
    <property type="project" value="UniProtKB-SubCell"/>
</dbReference>
<feature type="transmembrane region" description="Helical" evidence="19">
    <location>
        <begin position="632"/>
        <end position="653"/>
    </location>
</feature>
<feature type="domain" description="MIR" evidence="20">
    <location>
        <begin position="426"/>
        <end position="483"/>
    </location>
</feature>
<evidence type="ECO:0000256" key="1">
    <source>
        <dbReference type="ARBA" id="ARBA00004477"/>
    </source>
</evidence>
<feature type="transmembrane region" description="Helical" evidence="19">
    <location>
        <begin position="212"/>
        <end position="232"/>
    </location>
</feature>
<feature type="domain" description="MIR" evidence="20">
    <location>
        <begin position="489"/>
        <end position="545"/>
    </location>
</feature>
<keyword evidence="6" id="KW-0808">Transferase</keyword>
<dbReference type="PANTHER" id="PTHR10050:SF51">
    <property type="entry name" value="PROTEIN O-MANNOSYL-TRANSFERASE 1"/>
    <property type="match status" value="1"/>
</dbReference>
<keyword evidence="10 19" id="KW-1133">Transmembrane helix</keyword>
<dbReference type="Pfam" id="PF02366">
    <property type="entry name" value="PMT"/>
    <property type="match status" value="1"/>
</dbReference>
<feature type="transmembrane region" description="Helical" evidence="19">
    <location>
        <begin position="298"/>
        <end position="321"/>
    </location>
</feature>
<evidence type="ECO:0000256" key="11">
    <source>
        <dbReference type="ARBA" id="ARBA00023136"/>
    </source>
</evidence>
<protein>
    <recommendedName>
        <fullName evidence="16">Protein O-mannosyltransferase 1</fullName>
        <ecNumber evidence="4">2.4.1.109</ecNumber>
    </recommendedName>
    <alternativeName>
        <fullName evidence="17">Protein rotated abdomen</fullName>
    </alternativeName>
</protein>
<dbReference type="SUPFAM" id="SSF82109">
    <property type="entry name" value="MIR domain"/>
    <property type="match status" value="1"/>
</dbReference>
<feature type="compositionally biased region" description="Basic and acidic residues" evidence="18">
    <location>
        <begin position="25"/>
        <end position="35"/>
    </location>
</feature>
<comment type="catalytic activity">
    <reaction evidence="13">
        <text>a di-trans,poly-cis-dolichyl beta-D-mannosyl phosphate + L-seryl-[protein] = 3-O-(alpha-D-mannosyl)-L-seryl-[protein] + a di-trans,poly-cis-dolichyl phosphate + H(+)</text>
        <dbReference type="Rhea" id="RHEA:17377"/>
        <dbReference type="Rhea" id="RHEA-COMP:9863"/>
        <dbReference type="Rhea" id="RHEA-COMP:13546"/>
        <dbReference type="Rhea" id="RHEA-COMP:19498"/>
        <dbReference type="Rhea" id="RHEA-COMP:19501"/>
        <dbReference type="ChEBI" id="CHEBI:15378"/>
        <dbReference type="ChEBI" id="CHEBI:29999"/>
        <dbReference type="ChEBI" id="CHEBI:57683"/>
        <dbReference type="ChEBI" id="CHEBI:58211"/>
        <dbReference type="ChEBI" id="CHEBI:137321"/>
        <dbReference type="EC" id="2.4.1.109"/>
    </reaction>
</comment>
<organism evidence="21 22">
    <name type="scientific">Popillia japonica</name>
    <name type="common">Japanese beetle</name>
    <dbReference type="NCBI Taxonomy" id="7064"/>
    <lineage>
        <taxon>Eukaryota</taxon>
        <taxon>Metazoa</taxon>
        <taxon>Ecdysozoa</taxon>
        <taxon>Arthropoda</taxon>
        <taxon>Hexapoda</taxon>
        <taxon>Insecta</taxon>
        <taxon>Pterygota</taxon>
        <taxon>Neoptera</taxon>
        <taxon>Endopterygota</taxon>
        <taxon>Coleoptera</taxon>
        <taxon>Polyphaga</taxon>
        <taxon>Scarabaeiformia</taxon>
        <taxon>Scarabaeidae</taxon>
        <taxon>Rutelinae</taxon>
        <taxon>Popillia</taxon>
    </lineage>
</organism>
<dbReference type="CDD" id="cd23281">
    <property type="entry name" value="beta-trefoil_MIR_POMT1"/>
    <property type="match status" value="1"/>
</dbReference>
<evidence type="ECO:0000256" key="2">
    <source>
        <dbReference type="ARBA" id="ARBA00004922"/>
    </source>
</evidence>
<evidence type="ECO:0000256" key="14">
    <source>
        <dbReference type="ARBA" id="ARBA00059310"/>
    </source>
</evidence>
<dbReference type="EC" id="2.4.1.109" evidence="4"/>
<evidence type="ECO:0000256" key="4">
    <source>
        <dbReference type="ARBA" id="ARBA00012839"/>
    </source>
</evidence>
<feature type="region of interest" description="Disordered" evidence="18">
    <location>
        <begin position="25"/>
        <end position="49"/>
    </location>
</feature>
<evidence type="ECO:0000313" key="21">
    <source>
        <dbReference type="EMBL" id="KAK9700709.1"/>
    </source>
</evidence>
<evidence type="ECO:0000256" key="17">
    <source>
        <dbReference type="ARBA" id="ARBA00079036"/>
    </source>
</evidence>